<evidence type="ECO:0000313" key="1">
    <source>
        <dbReference type="EMBL" id="CAB5225964.1"/>
    </source>
</evidence>
<dbReference type="EMBL" id="LR798355">
    <property type="protein sequence ID" value="CAB5225964.1"/>
    <property type="molecule type" value="Genomic_DNA"/>
</dbReference>
<reference evidence="1" key="1">
    <citation type="submission" date="2020-05" db="EMBL/GenBank/DDBJ databases">
        <authorList>
            <person name="Chiriac C."/>
            <person name="Salcher M."/>
            <person name="Ghai R."/>
            <person name="Kavagutti S V."/>
        </authorList>
    </citation>
    <scope>NUCLEOTIDE SEQUENCE</scope>
</reference>
<protein>
    <submittedName>
        <fullName evidence="1">Uncharacterized protein</fullName>
    </submittedName>
</protein>
<sequence>MLFDPGVIEPDIYTVLTADVTLSDLLAVDNLPNGYQQGVYAHISPETDPVSRKPPRFPFIVFTREGSFGADQITIGKTRVISTPIYRINVYGMSSGSISMVQVQSIADRVAALLDGRYVTSTNPCILYKRESTDMVYEDQGGGRVVFCATLLYKITAQVIS</sequence>
<proteinExistence type="predicted"/>
<name>A0A6J7X4Q9_9CAUD</name>
<organism evidence="1">
    <name type="scientific">uncultured Caudovirales phage</name>
    <dbReference type="NCBI Taxonomy" id="2100421"/>
    <lineage>
        <taxon>Viruses</taxon>
        <taxon>Duplodnaviria</taxon>
        <taxon>Heunggongvirae</taxon>
        <taxon>Uroviricota</taxon>
        <taxon>Caudoviricetes</taxon>
        <taxon>Peduoviridae</taxon>
        <taxon>Maltschvirus</taxon>
        <taxon>Maltschvirus maltsch</taxon>
    </lineage>
</organism>
<accession>A0A6J7X4Q9</accession>
<gene>
    <name evidence="1" type="ORF">UFOVP757_19</name>
</gene>